<accession>A0A8H3QEV4</accession>
<evidence type="ECO:0000313" key="2">
    <source>
        <dbReference type="Proteomes" id="UP000615446"/>
    </source>
</evidence>
<evidence type="ECO:0000313" key="1">
    <source>
        <dbReference type="EMBL" id="GES77118.1"/>
    </source>
</evidence>
<gene>
    <name evidence="1" type="ORF">RCL2_000450400</name>
</gene>
<comment type="caution">
    <text evidence="1">The sequence shown here is derived from an EMBL/GenBank/DDBJ whole genome shotgun (WGS) entry which is preliminary data.</text>
</comment>
<reference evidence="1" key="1">
    <citation type="submission" date="2019-10" db="EMBL/GenBank/DDBJ databases">
        <title>Conservation and host-specific expression of non-tandemly repeated heterogenous ribosome RNA gene in arbuscular mycorrhizal fungi.</title>
        <authorList>
            <person name="Maeda T."/>
            <person name="Kobayashi Y."/>
            <person name="Nakagawa T."/>
            <person name="Ezawa T."/>
            <person name="Yamaguchi K."/>
            <person name="Bino T."/>
            <person name="Nishimoto Y."/>
            <person name="Shigenobu S."/>
            <person name="Kawaguchi M."/>
        </authorList>
    </citation>
    <scope>NUCLEOTIDE SEQUENCE</scope>
    <source>
        <strain evidence="1">HR1</strain>
    </source>
</reference>
<name>A0A8H3QEV4_9GLOM</name>
<protein>
    <submittedName>
        <fullName evidence="1">Uncharacterized protein</fullName>
    </submittedName>
</protein>
<organism evidence="1 2">
    <name type="scientific">Rhizophagus clarus</name>
    <dbReference type="NCBI Taxonomy" id="94130"/>
    <lineage>
        <taxon>Eukaryota</taxon>
        <taxon>Fungi</taxon>
        <taxon>Fungi incertae sedis</taxon>
        <taxon>Mucoromycota</taxon>
        <taxon>Glomeromycotina</taxon>
        <taxon>Glomeromycetes</taxon>
        <taxon>Glomerales</taxon>
        <taxon>Glomeraceae</taxon>
        <taxon>Rhizophagus</taxon>
    </lineage>
</organism>
<dbReference type="EMBL" id="BLAL01000028">
    <property type="protein sequence ID" value="GES77118.1"/>
    <property type="molecule type" value="Genomic_DNA"/>
</dbReference>
<sequence>MQDGIVEEIADYTILMLYKMRIMHSQWYHLKQFHIAVSSHQICNEIEEIFEDHDSIISDSFEEEINEPDMLISQLPKGDLNAYEYIHIDEILEGGLTDEEIIDTMLNAGSPIAAEKAINETIRFLHE</sequence>
<dbReference type="AlphaFoldDB" id="A0A8H3QEV4"/>
<proteinExistence type="predicted"/>
<dbReference type="Proteomes" id="UP000615446">
    <property type="component" value="Unassembled WGS sequence"/>
</dbReference>